<evidence type="ECO:0000313" key="3">
    <source>
        <dbReference type="EMBL" id="CAB9500937.1"/>
    </source>
</evidence>
<dbReference type="OrthoDB" id="56741at2759"/>
<dbReference type="InterPro" id="IPR011990">
    <property type="entry name" value="TPR-like_helical_dom_sf"/>
</dbReference>
<dbReference type="AlphaFoldDB" id="A0A9N8H5U8"/>
<keyword evidence="1" id="KW-0863">Zinc-finger</keyword>
<dbReference type="Pfam" id="PF15801">
    <property type="entry name" value="zf-C6H2"/>
    <property type="match status" value="1"/>
</dbReference>
<proteinExistence type="inferred from homology"/>
<sequence>MEELKQEFRRDLEDLFTKPTYWKPEAVCWGCNKAEPKDKPFAQQCPRCKEEGLVPALFCSQKCFKKAWPEHKEFHEEEAQGEQRKESLNGLLQVVQSEEWQSLAKTSDYDALIFAASKKLAAADVAGAKRLLRKAQKLDTRRPEAFYDLGTCYSESRMEHQAVSCFEEACKRWAMVGLTGFLGDSKLESRHPEWAIDNWSQTIYMLAKRYLTKEHNDRVKPVWWCHDGMLKRITKIVLPTLTAPHQIREMSLTRAYALSGVVSGGVFCTSAAVPDDRTCEELREASKLFKDASEIGGRDAISGPGASVLLSHSHFMLDVALSRHVAAESTVNPSPQAGLWVIVHGLKNPSCSDMNTLVGRISKDGIHNGQFVVQVDGRSEFKMIHPRNLLELPLQECFVALLSCLNDEDQWKITRVIALEICILSMRQVSPEPVLSVTTKSISSALAFVLHVPLQPFPLSVLVVMFLSASYKFWIASQL</sequence>
<protein>
    <recommendedName>
        <fullName evidence="2">C6H2-type domain-containing protein</fullName>
    </recommendedName>
</protein>
<evidence type="ECO:0000256" key="1">
    <source>
        <dbReference type="PROSITE-ProRule" id="PRU01357"/>
    </source>
</evidence>
<dbReference type="SUPFAM" id="SSF48452">
    <property type="entry name" value="TPR-like"/>
    <property type="match status" value="1"/>
</dbReference>
<evidence type="ECO:0000259" key="2">
    <source>
        <dbReference type="PROSITE" id="PS52013"/>
    </source>
</evidence>
<gene>
    <name evidence="3" type="ORF">SEMRO_96_G049450.1</name>
</gene>
<dbReference type="EMBL" id="CAICTM010000095">
    <property type="protein sequence ID" value="CAB9500937.1"/>
    <property type="molecule type" value="Genomic_DNA"/>
</dbReference>
<reference evidence="3" key="1">
    <citation type="submission" date="2020-06" db="EMBL/GenBank/DDBJ databases">
        <authorList>
            <consortium name="Plant Systems Biology data submission"/>
        </authorList>
    </citation>
    <scope>NUCLEOTIDE SEQUENCE</scope>
    <source>
        <strain evidence="3">D6</strain>
    </source>
</reference>
<dbReference type="GO" id="GO:0008270">
    <property type="term" value="F:zinc ion binding"/>
    <property type="evidence" value="ECO:0007669"/>
    <property type="project" value="UniProtKB-KW"/>
</dbReference>
<dbReference type="Gene3D" id="6.10.140.2220">
    <property type="match status" value="1"/>
</dbReference>
<name>A0A9N8H5U8_9STRA</name>
<feature type="domain" description="C6H2-type" evidence="2">
    <location>
        <begin position="25"/>
        <end position="82"/>
    </location>
</feature>
<keyword evidence="1" id="KW-0862">Zinc</keyword>
<comment type="similarity">
    <text evidence="1">Belongs to the peptidase M24A family. Methionine aminopeptidase type 1 subfamily.</text>
</comment>
<dbReference type="Gene3D" id="1.25.40.10">
    <property type="entry name" value="Tetratricopeptide repeat domain"/>
    <property type="match status" value="1"/>
</dbReference>
<keyword evidence="4" id="KW-1185">Reference proteome</keyword>
<dbReference type="PROSITE" id="PS52013">
    <property type="entry name" value="ZF_C6H2"/>
    <property type="match status" value="1"/>
</dbReference>
<accession>A0A9N8H5U8</accession>
<evidence type="ECO:0000313" key="4">
    <source>
        <dbReference type="Proteomes" id="UP001153069"/>
    </source>
</evidence>
<keyword evidence="1" id="KW-0479">Metal-binding</keyword>
<dbReference type="Proteomes" id="UP001153069">
    <property type="component" value="Unassembled WGS sequence"/>
</dbReference>
<dbReference type="InterPro" id="IPR031615">
    <property type="entry name" value="Zfn-C6H2"/>
</dbReference>
<organism evidence="3 4">
    <name type="scientific">Seminavis robusta</name>
    <dbReference type="NCBI Taxonomy" id="568900"/>
    <lineage>
        <taxon>Eukaryota</taxon>
        <taxon>Sar</taxon>
        <taxon>Stramenopiles</taxon>
        <taxon>Ochrophyta</taxon>
        <taxon>Bacillariophyta</taxon>
        <taxon>Bacillariophyceae</taxon>
        <taxon>Bacillariophycidae</taxon>
        <taxon>Naviculales</taxon>
        <taxon>Naviculaceae</taxon>
        <taxon>Seminavis</taxon>
    </lineage>
</organism>
<comment type="caution">
    <text evidence="3">The sequence shown here is derived from an EMBL/GenBank/DDBJ whole genome shotgun (WGS) entry which is preliminary data.</text>
</comment>